<accession>X0VJP0</accession>
<dbReference type="EMBL" id="BARS01028694">
    <property type="protein sequence ID" value="GAG11432.1"/>
    <property type="molecule type" value="Genomic_DNA"/>
</dbReference>
<feature type="non-terminal residue" evidence="1">
    <location>
        <position position="264"/>
    </location>
</feature>
<dbReference type="SUPFAM" id="SSF56672">
    <property type="entry name" value="DNA/RNA polymerases"/>
    <property type="match status" value="1"/>
</dbReference>
<feature type="non-terminal residue" evidence="1">
    <location>
        <position position="1"/>
    </location>
</feature>
<gene>
    <name evidence="1" type="ORF">S01H1_44948</name>
</gene>
<sequence length="264" mass="29689">VKKNPRGKALIKMICCPPYEYSGYDFREFLSYCKDDVNSMHEMLAALPSSKLSKDEQEIWELTTKINDRGIPIDIPAVEQILRVTDAYKTEQNTLLPDLTNGAVTKATQNKRIVDWLRSKGLVTPNLQANTVEKLLDRKDLSDDKRTVLQLRQELGRSSTAKYAKLKDLQHKGRIYDNLRYYGANTGRWAGLGFQLHNLPRSKVKDAQPIIDSFKDLSVIENDPIGAAKSIVRGMICAPEGKMICAADYSGIENRGLAWVAGDE</sequence>
<reference evidence="1" key="1">
    <citation type="journal article" date="2014" name="Front. Microbiol.">
        <title>High frequency of phylogenetically diverse reductive dehalogenase-homologous genes in deep subseafloor sedimentary metagenomes.</title>
        <authorList>
            <person name="Kawai M."/>
            <person name="Futagami T."/>
            <person name="Toyoda A."/>
            <person name="Takaki Y."/>
            <person name="Nishi S."/>
            <person name="Hori S."/>
            <person name="Arai W."/>
            <person name="Tsubouchi T."/>
            <person name="Morono Y."/>
            <person name="Uchiyama I."/>
            <person name="Ito T."/>
            <person name="Fujiyama A."/>
            <person name="Inagaki F."/>
            <person name="Takami H."/>
        </authorList>
    </citation>
    <scope>NUCLEOTIDE SEQUENCE</scope>
    <source>
        <strain evidence="1">Expedition CK06-06</strain>
    </source>
</reference>
<evidence type="ECO:0000313" key="1">
    <source>
        <dbReference type="EMBL" id="GAG11432.1"/>
    </source>
</evidence>
<dbReference type="InterPro" id="IPR043502">
    <property type="entry name" value="DNA/RNA_pol_sf"/>
</dbReference>
<proteinExistence type="predicted"/>
<name>X0VJP0_9ZZZZ</name>
<dbReference type="AlphaFoldDB" id="X0VJP0"/>
<protein>
    <recommendedName>
        <fullName evidence="2">DNA-directed DNA polymerase family A palm domain-containing protein</fullName>
    </recommendedName>
</protein>
<organism evidence="1">
    <name type="scientific">marine sediment metagenome</name>
    <dbReference type="NCBI Taxonomy" id="412755"/>
    <lineage>
        <taxon>unclassified sequences</taxon>
        <taxon>metagenomes</taxon>
        <taxon>ecological metagenomes</taxon>
    </lineage>
</organism>
<evidence type="ECO:0008006" key="2">
    <source>
        <dbReference type="Google" id="ProtNLM"/>
    </source>
</evidence>
<comment type="caution">
    <text evidence="1">The sequence shown here is derived from an EMBL/GenBank/DDBJ whole genome shotgun (WGS) entry which is preliminary data.</text>
</comment>